<evidence type="ECO:0000313" key="3">
    <source>
        <dbReference type="Proteomes" id="UP000275232"/>
    </source>
</evidence>
<evidence type="ECO:0000256" key="1">
    <source>
        <dbReference type="SAM" id="Phobius"/>
    </source>
</evidence>
<comment type="caution">
    <text evidence="2">The sequence shown here is derived from an EMBL/GenBank/DDBJ whole genome shotgun (WGS) entry which is preliminary data.</text>
</comment>
<sequence>MHEPDFILFASDATIYGLFGMGLLVLSLVCAIGDRRRRNRRHIDRVGIMPWRDLGALTGFAGLVLLAFAATGWLAGG</sequence>
<keyword evidence="3" id="KW-1185">Reference proteome</keyword>
<gene>
    <name evidence="2" type="ORF">EG799_12620</name>
</gene>
<name>A0A3N5DN71_9SPHN</name>
<proteinExistence type="predicted"/>
<keyword evidence="1" id="KW-0472">Membrane</keyword>
<accession>A0A3N5DN71</accession>
<dbReference type="Proteomes" id="UP000275232">
    <property type="component" value="Unassembled WGS sequence"/>
</dbReference>
<dbReference type="OrthoDB" id="7585827at2"/>
<dbReference type="EMBL" id="RPFZ01000001">
    <property type="protein sequence ID" value="RPF72375.1"/>
    <property type="molecule type" value="Genomic_DNA"/>
</dbReference>
<feature type="transmembrane region" description="Helical" evidence="1">
    <location>
        <begin position="54"/>
        <end position="75"/>
    </location>
</feature>
<feature type="transmembrane region" description="Helical" evidence="1">
    <location>
        <begin position="6"/>
        <end position="33"/>
    </location>
</feature>
<organism evidence="2 3">
    <name type="scientific">Aurantiacibacter spongiae</name>
    <dbReference type="NCBI Taxonomy" id="2488860"/>
    <lineage>
        <taxon>Bacteria</taxon>
        <taxon>Pseudomonadati</taxon>
        <taxon>Pseudomonadota</taxon>
        <taxon>Alphaproteobacteria</taxon>
        <taxon>Sphingomonadales</taxon>
        <taxon>Erythrobacteraceae</taxon>
        <taxon>Aurantiacibacter</taxon>
    </lineage>
</organism>
<reference evidence="2 3" key="1">
    <citation type="submission" date="2018-11" db="EMBL/GenBank/DDBJ databases">
        <title>Erythrobacter spongiae sp. nov., isolated from a marine sponge.</title>
        <authorList>
            <person name="Zhuang L."/>
            <person name="Luo L."/>
        </authorList>
    </citation>
    <scope>NUCLEOTIDE SEQUENCE [LARGE SCALE GENOMIC DNA]</scope>
    <source>
        <strain evidence="2 3">HN-E23</strain>
    </source>
</reference>
<protein>
    <submittedName>
        <fullName evidence="2">Uncharacterized protein</fullName>
    </submittedName>
</protein>
<dbReference type="RefSeq" id="WP_123881854.1">
    <property type="nucleotide sequence ID" value="NZ_RPFZ01000001.1"/>
</dbReference>
<evidence type="ECO:0000313" key="2">
    <source>
        <dbReference type="EMBL" id="RPF72375.1"/>
    </source>
</evidence>
<dbReference type="AlphaFoldDB" id="A0A3N5DN71"/>
<keyword evidence="1" id="KW-0812">Transmembrane</keyword>
<keyword evidence="1" id="KW-1133">Transmembrane helix</keyword>